<dbReference type="AlphaFoldDB" id="A0A0N7LTT2"/>
<evidence type="ECO:0000313" key="2">
    <source>
        <dbReference type="Proteomes" id="UP000051298"/>
    </source>
</evidence>
<evidence type="ECO:0000313" key="1">
    <source>
        <dbReference type="EMBL" id="CUH61570.1"/>
    </source>
</evidence>
<accession>A0A0N7LTT2</accession>
<proteinExistence type="predicted"/>
<reference evidence="1 2" key="1">
    <citation type="submission" date="2015-09" db="EMBL/GenBank/DDBJ databases">
        <authorList>
            <consortium name="Swine Surveillance"/>
        </authorList>
    </citation>
    <scope>NUCLEOTIDE SEQUENCE [LARGE SCALE GENOMIC DNA]</scope>
    <source>
        <strain evidence="1 2">CECT 5294</strain>
    </source>
</reference>
<organism evidence="1 2">
    <name type="scientific">Thalassobacter stenotrophicus</name>
    <dbReference type="NCBI Taxonomy" id="266809"/>
    <lineage>
        <taxon>Bacteria</taxon>
        <taxon>Pseudomonadati</taxon>
        <taxon>Pseudomonadota</taxon>
        <taxon>Alphaproteobacteria</taxon>
        <taxon>Rhodobacterales</taxon>
        <taxon>Roseobacteraceae</taxon>
        <taxon>Thalassobacter</taxon>
    </lineage>
</organism>
<dbReference type="EMBL" id="CYRX01000032">
    <property type="protein sequence ID" value="CUH61570.1"/>
    <property type="molecule type" value="Genomic_DNA"/>
</dbReference>
<dbReference type="RefSeq" id="WP_058124256.1">
    <property type="nucleotide sequence ID" value="NZ_CYRX01000032.1"/>
</dbReference>
<protein>
    <submittedName>
        <fullName evidence="1">Uncharacterized protein</fullName>
    </submittedName>
</protein>
<dbReference type="eggNOG" id="ENOG5030FAK">
    <property type="taxonomic scope" value="Bacteria"/>
</dbReference>
<sequence length="132" mass="14549">MSELVLPSQNEAHGFYGQMSTCALRDRPTDRIWTVTCAFIGLATGAGTEDEMRGIRDFLDSSMGRHFADDVIDAQQGRATNNEIAIIKAIEKWQAWTISAETQRKEGIPAGLPYLTGWVQHFAVTAAMDDAD</sequence>
<dbReference type="Proteomes" id="UP000051298">
    <property type="component" value="Unassembled WGS sequence"/>
</dbReference>
<name>A0A0N7LTT2_9RHOB</name>
<gene>
    <name evidence="1" type="ORF">THS5294_02881</name>
</gene>
<dbReference type="STRING" id="266809.PM03_15210"/>